<reference evidence="2 3" key="1">
    <citation type="submission" date="2014-04" db="EMBL/GenBank/DDBJ databases">
        <authorList>
            <consortium name="DOE Joint Genome Institute"/>
            <person name="Kuo A."/>
            <person name="Kohler A."/>
            <person name="Nagy L.G."/>
            <person name="Floudas D."/>
            <person name="Copeland A."/>
            <person name="Barry K.W."/>
            <person name="Cichocki N."/>
            <person name="Veneault-Fourrey C."/>
            <person name="LaButti K."/>
            <person name="Lindquist E.A."/>
            <person name="Lipzen A."/>
            <person name="Lundell T."/>
            <person name="Morin E."/>
            <person name="Murat C."/>
            <person name="Sun H."/>
            <person name="Tunlid A."/>
            <person name="Henrissat B."/>
            <person name="Grigoriev I.V."/>
            <person name="Hibbett D.S."/>
            <person name="Martin F."/>
            <person name="Nordberg H.P."/>
            <person name="Cantor M.N."/>
            <person name="Hua S.X."/>
        </authorList>
    </citation>
    <scope>NUCLEOTIDE SEQUENCE [LARGE SCALE GENOMIC DNA]</scope>
    <source>
        <strain evidence="2 3">LaAM-08-1</strain>
    </source>
</reference>
<keyword evidence="3" id="KW-1185">Reference proteome</keyword>
<dbReference type="STRING" id="1095629.A0A0C9XFH3"/>
<dbReference type="OrthoDB" id="2369050at2759"/>
<dbReference type="HOGENOM" id="CLU_018255_0_0_1"/>
<proteinExistence type="predicted"/>
<reference evidence="3" key="2">
    <citation type="submission" date="2015-01" db="EMBL/GenBank/DDBJ databases">
        <title>Evolutionary Origins and Diversification of the Mycorrhizal Mutualists.</title>
        <authorList>
            <consortium name="DOE Joint Genome Institute"/>
            <consortium name="Mycorrhizal Genomics Consortium"/>
            <person name="Kohler A."/>
            <person name="Kuo A."/>
            <person name="Nagy L.G."/>
            <person name="Floudas D."/>
            <person name="Copeland A."/>
            <person name="Barry K.W."/>
            <person name="Cichocki N."/>
            <person name="Veneault-Fourrey C."/>
            <person name="LaButti K."/>
            <person name="Lindquist E.A."/>
            <person name="Lipzen A."/>
            <person name="Lundell T."/>
            <person name="Morin E."/>
            <person name="Murat C."/>
            <person name="Riley R."/>
            <person name="Ohm R."/>
            <person name="Sun H."/>
            <person name="Tunlid A."/>
            <person name="Henrissat B."/>
            <person name="Grigoriev I.V."/>
            <person name="Hibbett D.S."/>
            <person name="Martin F."/>
        </authorList>
    </citation>
    <scope>NUCLEOTIDE SEQUENCE [LARGE SCALE GENOMIC DNA]</scope>
    <source>
        <strain evidence="3">LaAM-08-1</strain>
    </source>
</reference>
<dbReference type="AlphaFoldDB" id="A0A0C9XFH3"/>
<accession>A0A0C9XFH3</accession>
<sequence length="272" mass="30321">MSNTASVESTSGKAPVLTGVNVTPAIMMEFKNTCHNFFEAKSVPAEKQVAFILPDHVCDEILKSHLEPNKESFWVWSQNIIKLNCPLRDTTSLFDNITLCNQLDAHLDNTLKDCVKHSEAKKEKTLKSWINAVRRLDETQISKNKHHQDLIEESLNQDQLKHHITDTNALCNDSNRNHHNYITSFSTTSTSSTSYVPLPTLLDSERTLLGCTKCRRFYVSYRSLDCPMGFPRGKGYRTLSMANVLAAKKGKNSTSAPPAKPASKPVAATAPS</sequence>
<organism evidence="2 3">
    <name type="scientific">Laccaria amethystina LaAM-08-1</name>
    <dbReference type="NCBI Taxonomy" id="1095629"/>
    <lineage>
        <taxon>Eukaryota</taxon>
        <taxon>Fungi</taxon>
        <taxon>Dikarya</taxon>
        <taxon>Basidiomycota</taxon>
        <taxon>Agaricomycotina</taxon>
        <taxon>Agaricomycetes</taxon>
        <taxon>Agaricomycetidae</taxon>
        <taxon>Agaricales</taxon>
        <taxon>Agaricineae</taxon>
        <taxon>Hydnangiaceae</taxon>
        <taxon>Laccaria</taxon>
    </lineage>
</organism>
<dbReference type="EMBL" id="KN838577">
    <property type="protein sequence ID" value="KIK03681.1"/>
    <property type="molecule type" value="Genomic_DNA"/>
</dbReference>
<protein>
    <submittedName>
        <fullName evidence="2">Uncharacterized protein</fullName>
    </submittedName>
</protein>
<gene>
    <name evidence="2" type="ORF">K443DRAFT_131235</name>
</gene>
<feature type="region of interest" description="Disordered" evidence="1">
    <location>
        <begin position="249"/>
        <end position="272"/>
    </location>
</feature>
<evidence type="ECO:0000256" key="1">
    <source>
        <dbReference type="SAM" id="MobiDB-lite"/>
    </source>
</evidence>
<feature type="compositionally biased region" description="Low complexity" evidence="1">
    <location>
        <begin position="253"/>
        <end position="272"/>
    </location>
</feature>
<evidence type="ECO:0000313" key="3">
    <source>
        <dbReference type="Proteomes" id="UP000054477"/>
    </source>
</evidence>
<evidence type="ECO:0000313" key="2">
    <source>
        <dbReference type="EMBL" id="KIK03681.1"/>
    </source>
</evidence>
<name>A0A0C9XFH3_9AGAR</name>
<dbReference type="Proteomes" id="UP000054477">
    <property type="component" value="Unassembled WGS sequence"/>
</dbReference>